<keyword evidence="2" id="KW-1185">Reference proteome</keyword>
<proteinExistence type="predicted"/>
<evidence type="ECO:0000313" key="2">
    <source>
        <dbReference type="Proteomes" id="UP000054144"/>
    </source>
</evidence>
<dbReference type="Proteomes" id="UP000054144">
    <property type="component" value="Unassembled WGS sequence"/>
</dbReference>
<sequence>IGELALLQHSRHDIRALPWTQPLNREAARLHFKIKRAREEIVWRNVKIQRQITFMLDNFNDHQHAIAVVSTEDPDLAAELQEHLDYQVCLDGEVAQKLYAASRLSGFTGTL</sequence>
<gene>
    <name evidence="1" type="ORF">FISHEDRAFT_7610</name>
</gene>
<protein>
    <submittedName>
        <fullName evidence="1">Uncharacterized protein</fullName>
    </submittedName>
</protein>
<feature type="non-terminal residue" evidence="1">
    <location>
        <position position="111"/>
    </location>
</feature>
<reference evidence="1 2" key="1">
    <citation type="journal article" date="2015" name="Fungal Genet. Biol.">
        <title>Evolution of novel wood decay mechanisms in Agaricales revealed by the genome sequences of Fistulina hepatica and Cylindrobasidium torrendii.</title>
        <authorList>
            <person name="Floudas D."/>
            <person name="Held B.W."/>
            <person name="Riley R."/>
            <person name="Nagy L.G."/>
            <person name="Koehler G."/>
            <person name="Ransdell A.S."/>
            <person name="Younus H."/>
            <person name="Chow J."/>
            <person name="Chiniquy J."/>
            <person name="Lipzen A."/>
            <person name="Tritt A."/>
            <person name="Sun H."/>
            <person name="Haridas S."/>
            <person name="LaButti K."/>
            <person name="Ohm R.A."/>
            <person name="Kues U."/>
            <person name="Blanchette R.A."/>
            <person name="Grigoriev I.V."/>
            <person name="Minto R.E."/>
            <person name="Hibbett D.S."/>
        </authorList>
    </citation>
    <scope>NUCLEOTIDE SEQUENCE [LARGE SCALE GENOMIC DNA]</scope>
    <source>
        <strain evidence="1 2">ATCC 64428</strain>
    </source>
</reference>
<evidence type="ECO:0000313" key="1">
    <source>
        <dbReference type="EMBL" id="KIY45570.1"/>
    </source>
</evidence>
<feature type="non-terminal residue" evidence="1">
    <location>
        <position position="1"/>
    </location>
</feature>
<dbReference type="EMBL" id="KN882047">
    <property type="protein sequence ID" value="KIY45570.1"/>
    <property type="molecule type" value="Genomic_DNA"/>
</dbReference>
<dbReference type="OrthoDB" id="2676448at2759"/>
<dbReference type="AlphaFoldDB" id="A0A0D7A4A8"/>
<name>A0A0D7A4A8_9AGAR</name>
<organism evidence="1 2">
    <name type="scientific">Fistulina hepatica ATCC 64428</name>
    <dbReference type="NCBI Taxonomy" id="1128425"/>
    <lineage>
        <taxon>Eukaryota</taxon>
        <taxon>Fungi</taxon>
        <taxon>Dikarya</taxon>
        <taxon>Basidiomycota</taxon>
        <taxon>Agaricomycotina</taxon>
        <taxon>Agaricomycetes</taxon>
        <taxon>Agaricomycetidae</taxon>
        <taxon>Agaricales</taxon>
        <taxon>Fistulinaceae</taxon>
        <taxon>Fistulina</taxon>
    </lineage>
</organism>
<accession>A0A0D7A4A8</accession>